<dbReference type="SUPFAM" id="SSF57701">
    <property type="entry name" value="Zn2/Cys6 DNA-binding domain"/>
    <property type="match status" value="1"/>
</dbReference>
<dbReference type="CDD" id="cd00067">
    <property type="entry name" value="GAL4"/>
    <property type="match status" value="1"/>
</dbReference>
<keyword evidence="4" id="KW-1185">Reference proteome</keyword>
<dbReference type="Pfam" id="PF00172">
    <property type="entry name" value="Zn_clus"/>
    <property type="match status" value="1"/>
</dbReference>
<evidence type="ECO:0000256" key="1">
    <source>
        <dbReference type="ARBA" id="ARBA00023242"/>
    </source>
</evidence>
<evidence type="ECO:0000313" key="4">
    <source>
        <dbReference type="Proteomes" id="UP001498421"/>
    </source>
</evidence>
<dbReference type="SMART" id="SM00066">
    <property type="entry name" value="GAL4"/>
    <property type="match status" value="1"/>
</dbReference>
<dbReference type="Gene3D" id="4.10.240.10">
    <property type="entry name" value="Zn(2)-C6 fungal-type DNA-binding domain"/>
    <property type="match status" value="1"/>
</dbReference>
<protein>
    <recommendedName>
        <fullName evidence="2">Zn(2)-C6 fungal-type domain-containing protein</fullName>
    </recommendedName>
</protein>
<evidence type="ECO:0000259" key="2">
    <source>
        <dbReference type="PROSITE" id="PS50048"/>
    </source>
</evidence>
<dbReference type="InterPro" id="IPR036864">
    <property type="entry name" value="Zn2-C6_fun-type_DNA-bd_sf"/>
</dbReference>
<dbReference type="Proteomes" id="UP001498421">
    <property type="component" value="Unassembled WGS sequence"/>
</dbReference>
<comment type="caution">
    <text evidence="3">The sequence shown here is derived from an EMBL/GenBank/DDBJ whole genome shotgun (WGS) entry which is preliminary data.</text>
</comment>
<dbReference type="InterPro" id="IPR001138">
    <property type="entry name" value="Zn2Cys6_DnaBD"/>
</dbReference>
<sequence>MADLRQACDRCHDKKLRCQKQPGSLTCNRCEKAGIDCIFSPPTRSLRSGVVRSGEQQHPEAAAFDWSSLLEFDQLSNGIPYDYINQSPNPLVITPPVSDNADTPSSSKISELAQIMAALDRIHHDFPASPIHRHMSIEMMKEYSSSAATRFDLQSTVELLLQQGQQLAVLYPHAIKQTNSGVNRPPEDDLCTISDCMHHLRQSLRPRPSPIVDLSLFNLLIACHLRLIDIFDNIMDHSRVCAHVFSTLPKDKEPNFDIPEIRIGSFVAPKDSSASIVITMLVELQSSLEARGQELSNSVKIAAGETSPQSKILALQCDTLSQRATDTLADMRDLRAKLFSSGIMG</sequence>
<dbReference type="PROSITE" id="PS00463">
    <property type="entry name" value="ZN2_CY6_FUNGAL_1"/>
    <property type="match status" value="1"/>
</dbReference>
<reference evidence="3 4" key="1">
    <citation type="journal article" date="2025" name="Microbiol. Resour. Announc.">
        <title>Draft genome sequences for Neonectria magnoliae and Neonectria punicea, canker pathogens of Liriodendron tulipifera and Acer saccharum in West Virginia.</title>
        <authorList>
            <person name="Petronek H.M."/>
            <person name="Kasson M.T."/>
            <person name="Metheny A.M."/>
            <person name="Stauder C.M."/>
            <person name="Lovett B."/>
            <person name="Lynch S.C."/>
            <person name="Garnas J.R."/>
            <person name="Kasson L.R."/>
            <person name="Stajich J.E."/>
        </authorList>
    </citation>
    <scope>NUCLEOTIDE SEQUENCE [LARGE SCALE GENOMIC DNA]</scope>
    <source>
        <strain evidence="3 4">NRRL 64651</strain>
    </source>
</reference>
<evidence type="ECO:0000313" key="3">
    <source>
        <dbReference type="EMBL" id="KAK7423977.1"/>
    </source>
</evidence>
<dbReference type="InterPro" id="IPR050797">
    <property type="entry name" value="Carb_Metab_Trans_Reg"/>
</dbReference>
<dbReference type="PANTHER" id="PTHR31668">
    <property type="entry name" value="GLUCOSE TRANSPORT TRANSCRIPTION REGULATOR RGT1-RELATED-RELATED"/>
    <property type="match status" value="1"/>
</dbReference>
<feature type="domain" description="Zn(2)-C6 fungal-type" evidence="2">
    <location>
        <begin position="7"/>
        <end position="39"/>
    </location>
</feature>
<dbReference type="EMBL" id="JAZAVK010000094">
    <property type="protein sequence ID" value="KAK7423977.1"/>
    <property type="molecule type" value="Genomic_DNA"/>
</dbReference>
<accession>A0ABR1HT50</accession>
<proteinExistence type="predicted"/>
<name>A0ABR1HT50_9HYPO</name>
<organism evidence="3 4">
    <name type="scientific">Neonectria magnoliae</name>
    <dbReference type="NCBI Taxonomy" id="2732573"/>
    <lineage>
        <taxon>Eukaryota</taxon>
        <taxon>Fungi</taxon>
        <taxon>Dikarya</taxon>
        <taxon>Ascomycota</taxon>
        <taxon>Pezizomycotina</taxon>
        <taxon>Sordariomycetes</taxon>
        <taxon>Hypocreomycetidae</taxon>
        <taxon>Hypocreales</taxon>
        <taxon>Nectriaceae</taxon>
        <taxon>Neonectria</taxon>
    </lineage>
</organism>
<gene>
    <name evidence="3" type="ORF">QQZ08_008801</name>
</gene>
<dbReference type="PROSITE" id="PS50048">
    <property type="entry name" value="ZN2_CY6_FUNGAL_2"/>
    <property type="match status" value="1"/>
</dbReference>
<keyword evidence="1" id="KW-0539">Nucleus</keyword>